<reference evidence="1 2" key="1">
    <citation type="submission" date="2018-08" db="EMBL/GenBank/DDBJ databases">
        <title>Genome and evolution of the arbuscular mycorrhizal fungus Diversispora epigaea (formerly Glomus versiforme) and its bacterial endosymbionts.</title>
        <authorList>
            <person name="Sun X."/>
            <person name="Fei Z."/>
            <person name="Harrison M."/>
        </authorList>
    </citation>
    <scope>NUCLEOTIDE SEQUENCE [LARGE SCALE GENOMIC DNA]</scope>
    <source>
        <strain evidence="1 2">IT104</strain>
    </source>
</reference>
<dbReference type="Proteomes" id="UP000266861">
    <property type="component" value="Unassembled WGS sequence"/>
</dbReference>
<name>A0A397HYD2_9GLOM</name>
<protein>
    <submittedName>
        <fullName evidence="1">Uncharacterized protein</fullName>
    </submittedName>
</protein>
<keyword evidence="2" id="KW-1185">Reference proteome</keyword>
<dbReference type="AlphaFoldDB" id="A0A397HYD2"/>
<proteinExistence type="predicted"/>
<sequence>MHDFVTFFTFFLLKNSHGPHELVTGNHSPWHNNNTDPNIQSKLVDIMITYFERLPKFIQKKLHHICVDGTKLAGQCNNSQEAKKKLKLILKEIDFIHLPFNESEGELLKIAREKLADDDVLHNNLPFNTTVSKVKLDTSSKKWITLTFPLTFITTTTVLTSPLHKVCI</sequence>
<comment type="caution">
    <text evidence="1">The sequence shown here is derived from an EMBL/GenBank/DDBJ whole genome shotgun (WGS) entry which is preliminary data.</text>
</comment>
<accession>A0A397HYD2</accession>
<organism evidence="1 2">
    <name type="scientific">Diversispora epigaea</name>
    <dbReference type="NCBI Taxonomy" id="1348612"/>
    <lineage>
        <taxon>Eukaryota</taxon>
        <taxon>Fungi</taxon>
        <taxon>Fungi incertae sedis</taxon>
        <taxon>Mucoromycota</taxon>
        <taxon>Glomeromycotina</taxon>
        <taxon>Glomeromycetes</taxon>
        <taxon>Diversisporales</taxon>
        <taxon>Diversisporaceae</taxon>
        <taxon>Diversispora</taxon>
    </lineage>
</organism>
<gene>
    <name evidence="1" type="ORF">Glove_309g36</name>
</gene>
<dbReference type="EMBL" id="PQFF01000283">
    <property type="protein sequence ID" value="RHZ66093.1"/>
    <property type="molecule type" value="Genomic_DNA"/>
</dbReference>
<evidence type="ECO:0000313" key="2">
    <source>
        <dbReference type="Proteomes" id="UP000266861"/>
    </source>
</evidence>
<evidence type="ECO:0000313" key="1">
    <source>
        <dbReference type="EMBL" id="RHZ66093.1"/>
    </source>
</evidence>